<organism evidence="1 2">
    <name type="scientific">Rhizorhabdus histidinilytica</name>
    <dbReference type="NCBI Taxonomy" id="439228"/>
    <lineage>
        <taxon>Bacteria</taxon>
        <taxon>Pseudomonadati</taxon>
        <taxon>Pseudomonadota</taxon>
        <taxon>Alphaproteobacteria</taxon>
        <taxon>Sphingomonadales</taxon>
        <taxon>Sphingomonadaceae</taxon>
        <taxon>Rhizorhabdus</taxon>
    </lineage>
</organism>
<dbReference type="EMBL" id="FUYM01000005">
    <property type="protein sequence ID" value="SKB68614.1"/>
    <property type="molecule type" value="Genomic_DNA"/>
</dbReference>
<dbReference type="Proteomes" id="UP000189818">
    <property type="component" value="Unassembled WGS sequence"/>
</dbReference>
<evidence type="ECO:0000313" key="1">
    <source>
        <dbReference type="EMBL" id="SKB68614.1"/>
    </source>
</evidence>
<evidence type="ECO:0000313" key="2">
    <source>
        <dbReference type="Proteomes" id="UP000189818"/>
    </source>
</evidence>
<dbReference type="RefSeq" id="WP_125725509.1">
    <property type="nucleotide sequence ID" value="NZ_FUYM01000005.1"/>
</dbReference>
<dbReference type="OrthoDB" id="7210393at2"/>
<sequence>MSMPPRQPRPRAPVPTDDWTYEDYAQYALDAAREVVPYVPVVGPASDMVSDLREGDYASAAFNGAMLAADLSPIGPATKVLKLIRAIKKTARAPLLASAATQRARIRRIAEVPPGYAVHHTIPMKGLGPIPKADSRAQGLWRNNPAFFKILPEATHRRVHGNFGAEPYDPLRRIWHGTNALQKSAAAFATSRVADTAENLARPFPDESTRKR</sequence>
<keyword evidence="2" id="KW-1185">Reference proteome</keyword>
<protein>
    <submittedName>
        <fullName evidence="1">Uncharacterized protein</fullName>
    </submittedName>
</protein>
<dbReference type="STRING" id="439228.SAMN06295920_10539"/>
<proteinExistence type="predicted"/>
<gene>
    <name evidence="1" type="ORF">SAMN06295920_10539</name>
</gene>
<name>A0A1T5DA85_9SPHN</name>
<reference evidence="2" key="1">
    <citation type="submission" date="2017-02" db="EMBL/GenBank/DDBJ databases">
        <authorList>
            <person name="Varghese N."/>
            <person name="Submissions S."/>
        </authorList>
    </citation>
    <scope>NUCLEOTIDE SEQUENCE [LARGE SCALE GENOMIC DNA]</scope>
    <source>
        <strain evidence="2">UM2</strain>
    </source>
</reference>
<accession>A0A1T5DA85</accession>
<dbReference type="AlphaFoldDB" id="A0A1T5DA85"/>